<dbReference type="EMBL" id="FNQB01000001">
    <property type="protein sequence ID" value="SDY59832.1"/>
    <property type="molecule type" value="Genomic_DNA"/>
</dbReference>
<dbReference type="InterPro" id="IPR036265">
    <property type="entry name" value="HIT-like_sf"/>
</dbReference>
<sequence length="328" mass="35408">MITETRVDAETGEWRLSAPRRAQRPDEGRRASTGCPFCPGHEEQTPPDRLRVPAAGDGAWRVRGFANKYPIVSPAADLESATGLFPRFPATGDHEVLVESPDHDWDLRMATYEQALEVLGALRERSRALSGPRPAAVVVFRNYGVAAGASLRHPHSQLVALDQAPPGLMGRWRLARGHYTDTGRRLVDDLAAAERAAGERVVADNGVLVYQPYAAAVPHQTVLVPGDGRGTLADASDDALAAVARILPPLLRGLAEVLDDPAYNLVVHAGPSDVEAREVARWWQWHVEVHPRTTTFAGLELATGLLVNPSRPEETAPELAKAVSAAGR</sequence>
<dbReference type="AlphaFoldDB" id="A0A1H3L5W4"/>
<dbReference type="GO" id="GO:0008270">
    <property type="term" value="F:zinc ion binding"/>
    <property type="evidence" value="ECO:0007669"/>
    <property type="project" value="InterPro"/>
</dbReference>
<dbReference type="Pfam" id="PF01087">
    <property type="entry name" value="GalP_UDP_transf"/>
    <property type="match status" value="1"/>
</dbReference>
<evidence type="ECO:0000256" key="3">
    <source>
        <dbReference type="ARBA" id="ARBA00023277"/>
    </source>
</evidence>
<name>A0A1H3L5W4_9ACTN</name>
<dbReference type="GO" id="GO:0008108">
    <property type="term" value="F:UDP-glucose:hexose-1-phosphate uridylyltransferase activity"/>
    <property type="evidence" value="ECO:0007669"/>
    <property type="project" value="InterPro"/>
</dbReference>
<dbReference type="PANTHER" id="PTHR42763:SF2">
    <property type="entry name" value="ADP-GLUCOSE PHOSPHORYLASE"/>
    <property type="match status" value="1"/>
</dbReference>
<dbReference type="Proteomes" id="UP000199632">
    <property type="component" value="Unassembled WGS sequence"/>
</dbReference>
<feature type="compositionally biased region" description="Basic and acidic residues" evidence="5">
    <location>
        <begin position="1"/>
        <end position="13"/>
    </location>
</feature>
<keyword evidence="1 7" id="KW-0808">Transferase</keyword>
<dbReference type="InterPro" id="IPR053177">
    <property type="entry name" value="ADP-glucose_phosphorylase"/>
</dbReference>
<feature type="domain" description="Galactose-1-phosphate uridyl transferase N-terminal" evidence="6">
    <location>
        <begin position="4"/>
        <end position="165"/>
    </location>
</feature>
<dbReference type="PANTHER" id="PTHR42763">
    <property type="entry name" value="ADP-GLUCOSE PHOSPHORYLASE"/>
    <property type="match status" value="1"/>
</dbReference>
<evidence type="ECO:0000259" key="6">
    <source>
        <dbReference type="Pfam" id="PF01087"/>
    </source>
</evidence>
<feature type="region of interest" description="Disordered" evidence="5">
    <location>
        <begin position="1"/>
        <end position="48"/>
    </location>
</feature>
<evidence type="ECO:0000313" key="7">
    <source>
        <dbReference type="EMBL" id="SDY59832.1"/>
    </source>
</evidence>
<reference evidence="8" key="1">
    <citation type="submission" date="2016-10" db="EMBL/GenBank/DDBJ databases">
        <authorList>
            <person name="Varghese N."/>
            <person name="Submissions S."/>
        </authorList>
    </citation>
    <scope>NUCLEOTIDE SEQUENCE [LARGE SCALE GENOMIC DNA]</scope>
    <source>
        <strain evidence="8">DSM 44718</strain>
    </source>
</reference>
<protein>
    <submittedName>
        <fullName evidence="7">UDPglucose--hexose-1-phosphate uridylyltransferase</fullName>
    </submittedName>
</protein>
<dbReference type="STRING" id="137265.SAMN05421684_0559"/>
<evidence type="ECO:0000256" key="4">
    <source>
        <dbReference type="PIRSR" id="PIRSR000808-1"/>
    </source>
</evidence>
<feature type="active site" description="Tele-UMP-histidine intermediate" evidence="4">
    <location>
        <position position="155"/>
    </location>
</feature>
<evidence type="ECO:0000313" key="8">
    <source>
        <dbReference type="Proteomes" id="UP000199632"/>
    </source>
</evidence>
<evidence type="ECO:0000256" key="5">
    <source>
        <dbReference type="SAM" id="MobiDB-lite"/>
    </source>
</evidence>
<keyword evidence="2 7" id="KW-0548">Nucleotidyltransferase</keyword>
<evidence type="ECO:0000256" key="2">
    <source>
        <dbReference type="ARBA" id="ARBA00022695"/>
    </source>
</evidence>
<dbReference type="GO" id="GO:0006012">
    <property type="term" value="P:galactose metabolic process"/>
    <property type="evidence" value="ECO:0007669"/>
    <property type="project" value="InterPro"/>
</dbReference>
<dbReference type="InterPro" id="IPR005849">
    <property type="entry name" value="GalP_Utransf_N"/>
</dbReference>
<keyword evidence="3" id="KW-0119">Carbohydrate metabolism</keyword>
<dbReference type="RefSeq" id="WP_176984740.1">
    <property type="nucleotide sequence ID" value="NZ_BOND01000030.1"/>
</dbReference>
<dbReference type="InterPro" id="IPR001937">
    <property type="entry name" value="GalP_UDPtransf1"/>
</dbReference>
<gene>
    <name evidence="7" type="ORF">SAMN05421684_0559</name>
</gene>
<proteinExistence type="predicted"/>
<dbReference type="PIRSF" id="PIRSF000808">
    <property type="entry name" value="GalT"/>
    <property type="match status" value="1"/>
</dbReference>
<dbReference type="SUPFAM" id="SSF54197">
    <property type="entry name" value="HIT-like"/>
    <property type="match status" value="2"/>
</dbReference>
<evidence type="ECO:0000256" key="1">
    <source>
        <dbReference type="ARBA" id="ARBA00022679"/>
    </source>
</evidence>
<organism evidence="7 8">
    <name type="scientific">Asanoa ishikariensis</name>
    <dbReference type="NCBI Taxonomy" id="137265"/>
    <lineage>
        <taxon>Bacteria</taxon>
        <taxon>Bacillati</taxon>
        <taxon>Actinomycetota</taxon>
        <taxon>Actinomycetes</taxon>
        <taxon>Micromonosporales</taxon>
        <taxon>Micromonosporaceae</taxon>
        <taxon>Asanoa</taxon>
    </lineage>
</organism>
<accession>A0A1H3L5W4</accession>
<dbReference type="Gene3D" id="3.30.428.10">
    <property type="entry name" value="HIT-like"/>
    <property type="match status" value="2"/>
</dbReference>
<keyword evidence="8" id="KW-1185">Reference proteome</keyword>